<dbReference type="InterPro" id="IPR015797">
    <property type="entry name" value="NUDIX_hydrolase-like_dom_sf"/>
</dbReference>
<dbReference type="InterPro" id="IPR020084">
    <property type="entry name" value="NUDIX_hydrolase_CS"/>
</dbReference>
<evidence type="ECO:0000313" key="6">
    <source>
        <dbReference type="Proteomes" id="UP000215459"/>
    </source>
</evidence>
<dbReference type="Gene3D" id="3.90.79.10">
    <property type="entry name" value="Nucleoside Triphosphate Pyrophosphohydrolase"/>
    <property type="match status" value="1"/>
</dbReference>
<dbReference type="PROSITE" id="PS00893">
    <property type="entry name" value="NUDIX_BOX"/>
    <property type="match status" value="1"/>
</dbReference>
<dbReference type="AlphaFoldDB" id="A0A235B9N2"/>
<dbReference type="CDD" id="cd04699">
    <property type="entry name" value="NUDIX_MutT_Nudt1"/>
    <property type="match status" value="1"/>
</dbReference>
<feature type="domain" description="Nudix hydrolase" evidence="4">
    <location>
        <begin position="36"/>
        <end position="164"/>
    </location>
</feature>
<keyword evidence="6" id="KW-1185">Reference proteome</keyword>
<dbReference type="SUPFAM" id="SSF55811">
    <property type="entry name" value="Nudix"/>
    <property type="match status" value="1"/>
</dbReference>
<dbReference type="InterPro" id="IPR020476">
    <property type="entry name" value="Nudix_hydrolase"/>
</dbReference>
<dbReference type="GO" id="GO:0016787">
    <property type="term" value="F:hydrolase activity"/>
    <property type="evidence" value="ECO:0007669"/>
    <property type="project" value="UniProtKB-KW"/>
</dbReference>
<evidence type="ECO:0000256" key="3">
    <source>
        <dbReference type="RuleBase" id="RU003476"/>
    </source>
</evidence>
<evidence type="ECO:0000256" key="1">
    <source>
        <dbReference type="ARBA" id="ARBA00001946"/>
    </source>
</evidence>
<dbReference type="PANTHER" id="PTHR43046">
    <property type="entry name" value="GDP-MANNOSE MANNOSYL HYDROLASE"/>
    <property type="match status" value="1"/>
</dbReference>
<comment type="cofactor">
    <cofactor evidence="1">
        <name>Mg(2+)</name>
        <dbReference type="ChEBI" id="CHEBI:18420"/>
    </cofactor>
</comment>
<name>A0A235B9N2_9BACL</name>
<dbReference type="PRINTS" id="PR00502">
    <property type="entry name" value="NUDIXFAMILY"/>
</dbReference>
<dbReference type="OrthoDB" id="9816289at2"/>
<evidence type="ECO:0000313" key="5">
    <source>
        <dbReference type="EMBL" id="OYD08971.1"/>
    </source>
</evidence>
<dbReference type="PROSITE" id="PS51462">
    <property type="entry name" value="NUDIX"/>
    <property type="match status" value="1"/>
</dbReference>
<accession>A0A235B9N2</accession>
<comment type="similarity">
    <text evidence="3">Belongs to the Nudix hydrolase family.</text>
</comment>
<dbReference type="Proteomes" id="UP000215459">
    <property type="component" value="Unassembled WGS sequence"/>
</dbReference>
<sequence>MSRESGSPGHPAPFFVKLDSSRRLSGKWRGHKMQKPYKIAAKAILFDRNRVLVLRKSPEERSAKDSHGWDFPGGGLEPSEPLMDALYREVLEETGLQIRVIGPAYIYDDIQEEKHLIIVKFACHQPSGRLKLSAEHESYRWTPMEELSGAPYPEWMKEEIRRAHRIFVEYYPPG</sequence>
<dbReference type="InterPro" id="IPR000086">
    <property type="entry name" value="NUDIX_hydrolase_dom"/>
</dbReference>
<evidence type="ECO:0000259" key="4">
    <source>
        <dbReference type="PROSITE" id="PS51462"/>
    </source>
</evidence>
<keyword evidence="2 3" id="KW-0378">Hydrolase</keyword>
<evidence type="ECO:0000256" key="2">
    <source>
        <dbReference type="ARBA" id="ARBA00022801"/>
    </source>
</evidence>
<proteinExistence type="inferred from homology"/>
<reference evidence="5 6" key="1">
    <citation type="submission" date="2017-07" db="EMBL/GenBank/DDBJ databases">
        <title>The genome sequence of Paludifilum halophilum highlights mechanisms for microbial adaptation to high salt environemnts.</title>
        <authorList>
            <person name="Belbahri L."/>
        </authorList>
    </citation>
    <scope>NUCLEOTIDE SEQUENCE [LARGE SCALE GENOMIC DNA]</scope>
    <source>
        <strain evidence="5 6">DSM 102817</strain>
    </source>
</reference>
<protein>
    <recommendedName>
        <fullName evidence="4">Nudix hydrolase domain-containing protein</fullName>
    </recommendedName>
</protein>
<gene>
    <name evidence="5" type="ORF">CHM34_04125</name>
</gene>
<comment type="caution">
    <text evidence="5">The sequence shown here is derived from an EMBL/GenBank/DDBJ whole genome shotgun (WGS) entry which is preliminary data.</text>
</comment>
<dbReference type="PANTHER" id="PTHR43046:SF14">
    <property type="entry name" value="MUTT_NUDIX FAMILY PROTEIN"/>
    <property type="match status" value="1"/>
</dbReference>
<dbReference type="EMBL" id="NOWF01000002">
    <property type="protein sequence ID" value="OYD08971.1"/>
    <property type="molecule type" value="Genomic_DNA"/>
</dbReference>
<dbReference type="Pfam" id="PF00293">
    <property type="entry name" value="NUDIX"/>
    <property type="match status" value="1"/>
</dbReference>
<organism evidence="5 6">
    <name type="scientific">Paludifilum halophilum</name>
    <dbReference type="NCBI Taxonomy" id="1642702"/>
    <lineage>
        <taxon>Bacteria</taxon>
        <taxon>Bacillati</taxon>
        <taxon>Bacillota</taxon>
        <taxon>Bacilli</taxon>
        <taxon>Bacillales</taxon>
        <taxon>Thermoactinomycetaceae</taxon>
        <taxon>Paludifilum</taxon>
    </lineage>
</organism>